<dbReference type="EMBL" id="FNON01000004">
    <property type="protein sequence ID" value="SDY13904.1"/>
    <property type="molecule type" value="Genomic_DNA"/>
</dbReference>
<evidence type="ECO:0000313" key="3">
    <source>
        <dbReference type="Proteomes" id="UP000199515"/>
    </source>
</evidence>
<evidence type="ECO:0000313" key="2">
    <source>
        <dbReference type="EMBL" id="SDY13904.1"/>
    </source>
</evidence>
<sequence length="73" mass="8132">MPAQRRGYRCAVFNGLADWWDGVELWLAQLPFLLQFVFVLAVLVPLCLLVAWLIDKAVGALAGWLGTGRDRSS</sequence>
<keyword evidence="1" id="KW-0812">Transmembrane</keyword>
<feature type="transmembrane region" description="Helical" evidence="1">
    <location>
        <begin position="32"/>
        <end position="54"/>
    </location>
</feature>
<keyword evidence="1" id="KW-1133">Transmembrane helix</keyword>
<dbReference type="AlphaFoldDB" id="A0A1H3HGJ0"/>
<name>A0A1H3HGJ0_9PSEU</name>
<evidence type="ECO:0000256" key="1">
    <source>
        <dbReference type="SAM" id="Phobius"/>
    </source>
</evidence>
<organism evidence="2 3">
    <name type="scientific">Amycolatopsis xylanica</name>
    <dbReference type="NCBI Taxonomy" id="589385"/>
    <lineage>
        <taxon>Bacteria</taxon>
        <taxon>Bacillati</taxon>
        <taxon>Actinomycetota</taxon>
        <taxon>Actinomycetes</taxon>
        <taxon>Pseudonocardiales</taxon>
        <taxon>Pseudonocardiaceae</taxon>
        <taxon>Amycolatopsis</taxon>
    </lineage>
</organism>
<reference evidence="2 3" key="1">
    <citation type="submission" date="2016-10" db="EMBL/GenBank/DDBJ databases">
        <authorList>
            <person name="de Groot N.N."/>
        </authorList>
    </citation>
    <scope>NUCLEOTIDE SEQUENCE [LARGE SCALE GENOMIC DNA]</scope>
    <source>
        <strain evidence="2 3">CPCC 202699</strain>
    </source>
</reference>
<keyword evidence="3" id="KW-1185">Reference proteome</keyword>
<gene>
    <name evidence="2" type="ORF">SAMN05421504_104633</name>
</gene>
<keyword evidence="1" id="KW-0472">Membrane</keyword>
<dbReference type="STRING" id="589385.SAMN05421504_104633"/>
<dbReference type="Proteomes" id="UP000199515">
    <property type="component" value="Unassembled WGS sequence"/>
</dbReference>
<accession>A0A1H3HGJ0</accession>
<proteinExistence type="predicted"/>
<protein>
    <submittedName>
        <fullName evidence="2">Uncharacterized protein</fullName>
    </submittedName>
</protein>